<evidence type="ECO:0000313" key="2">
    <source>
        <dbReference type="EMBL" id="AWK06819.1"/>
    </source>
</evidence>
<reference evidence="2 3" key="1">
    <citation type="submission" date="2018-05" db="EMBL/GenBank/DDBJ databases">
        <title>Genome sequencing of Flavobacterium sp. HYN0056.</title>
        <authorList>
            <person name="Yi H."/>
            <person name="Baek C."/>
        </authorList>
    </citation>
    <scope>NUCLEOTIDE SEQUENCE [LARGE SCALE GENOMIC DNA]</scope>
    <source>
        <strain evidence="2 3">HYN0056</strain>
    </source>
</reference>
<keyword evidence="3" id="KW-1185">Reference proteome</keyword>
<dbReference type="GO" id="GO:0016757">
    <property type="term" value="F:glycosyltransferase activity"/>
    <property type="evidence" value="ECO:0007669"/>
    <property type="project" value="InterPro"/>
</dbReference>
<dbReference type="KEGG" id="fcr:HYN56_22330"/>
<evidence type="ECO:0000313" key="3">
    <source>
        <dbReference type="Proteomes" id="UP000245250"/>
    </source>
</evidence>
<dbReference type="AlphaFoldDB" id="A0A2S1YRW6"/>
<protein>
    <submittedName>
        <fullName evidence="2">Uncharacterized protein</fullName>
    </submittedName>
</protein>
<sequence length="352" mass="41123">MEKPKISEWSVLFKSYKKSKMKKGIVLVANYKSQIYCDNLIYSIRESGCTLPIRLIHFGGKPVDSKNILDEVEFLTVDDFPQEAITFINNLRSVLTDCPMGFLYRFLAWFCDWEEFIYADNDIVALTNWERMFEFSADYDLVHADEEYTTQGRFNYLQPNKIEEIFGKDSLLTALTAGHMLVKKSDKMITDMNAAVDWFKENPEIPQKHDQSLLHIASLIGDWKMLNLCKPPYNWLSSWSGDYKNSLDLLQAVQGNNQKKTRSFKSWFSTLSEEDKKQYEQQPSFENKNITISHLHYSGRGRIGSEAIDDFMFSNQTDENRMMQFFKIQVTDLSNVTYVKGKIMRLKRYLSA</sequence>
<gene>
    <name evidence="2" type="ORF">HYN56_22330</name>
</gene>
<dbReference type="EMBL" id="CP029255">
    <property type="protein sequence ID" value="AWK06819.1"/>
    <property type="molecule type" value="Genomic_DNA"/>
</dbReference>
<keyword evidence="1" id="KW-0808">Transferase</keyword>
<dbReference type="Pfam" id="PF11051">
    <property type="entry name" value="Mannosyl_trans3"/>
    <property type="match status" value="1"/>
</dbReference>
<dbReference type="Proteomes" id="UP000245250">
    <property type="component" value="Chromosome"/>
</dbReference>
<organism evidence="2 3">
    <name type="scientific">Flavobacterium crocinum</name>
    <dbReference type="NCBI Taxonomy" id="2183896"/>
    <lineage>
        <taxon>Bacteria</taxon>
        <taxon>Pseudomonadati</taxon>
        <taxon>Bacteroidota</taxon>
        <taxon>Flavobacteriia</taxon>
        <taxon>Flavobacteriales</taxon>
        <taxon>Flavobacteriaceae</taxon>
        <taxon>Flavobacterium</taxon>
    </lineage>
</organism>
<dbReference type="SUPFAM" id="SSF53448">
    <property type="entry name" value="Nucleotide-diphospho-sugar transferases"/>
    <property type="match status" value="1"/>
</dbReference>
<dbReference type="InterPro" id="IPR029044">
    <property type="entry name" value="Nucleotide-diphossugar_trans"/>
</dbReference>
<name>A0A2S1YRW6_9FLAO</name>
<accession>A0A2S1YRW6</accession>
<proteinExistence type="predicted"/>
<dbReference type="InterPro" id="IPR022751">
    <property type="entry name" value="Alpha_mannosyltransferase"/>
</dbReference>
<evidence type="ECO:0000256" key="1">
    <source>
        <dbReference type="ARBA" id="ARBA00022679"/>
    </source>
</evidence>
<dbReference type="Gene3D" id="3.90.550.10">
    <property type="entry name" value="Spore Coat Polysaccharide Biosynthesis Protein SpsA, Chain A"/>
    <property type="match status" value="1"/>
</dbReference>